<name>A0ABD1WGB3_9LAMI</name>
<feature type="region of interest" description="Disordered" evidence="1">
    <location>
        <begin position="650"/>
        <end position="688"/>
    </location>
</feature>
<feature type="region of interest" description="Disordered" evidence="1">
    <location>
        <begin position="1"/>
        <end position="47"/>
    </location>
</feature>
<proteinExistence type="predicted"/>
<sequence length="688" mass="74149">MVNQEKKQSSNDRHIDDEDRADQISNGEGSFNGLSSSDGTSTSENPSITGRLMDILVEDGDGDLLLQRSHREDEVLQWLQALDVHVMGACRADERLKPLLKLNVSTGAAEDHLLAHLSQHFEPSEVGILAMCLCVPLVSIRVGKVNKHGTRLCPTSIRGNLNLTLLPTSNLRILFNGDDGCVERLATISTGAQCPAVEIEEMSADKSGRSFLVKNPVGEISYFWCSEKSKLLGGELLRKMKNLLTERPSLAELTGISESRLNCFAIHLRAYLSGSVMNSTQASRVLSATPSPDNSVDSSQLSFTSPKTSHFRHNGGQVSKTNLMYQGSLSPRSSSFKEGLPRSLSFLRNKEKVRRHGEIYFSGVDSINVASPNRADPSSLNCSEEDRFSETSGTGVFPPLSFLDVLEKSTDLYLSGPEARVSASGSSRFSPHYCWCPPVASTLQYSIGTPQLPISITESVSLPPLSSFLSTTRPLKPSEPPVDFPPLLPEPLVRLPLTMPTSQQIPTFTPLICDPIVHIPVIDVCSSVQGYLVSAGPAISTVISPFNPSLVEPLIPDAESVVEKGARETLRMLISSSNQPNPQLLDVLPSVLASSNDKNILALGSRGLYSGTRDVGAISNNMTTVGLASVSGKSMGGSIGKRYVRRDDLGYQNEKTSGSGLSMGYQNEKTSGSGLSSSDDCCSNSRDE</sequence>
<dbReference type="AlphaFoldDB" id="A0ABD1WGB3"/>
<gene>
    <name evidence="2" type="ORF">Fot_10261</name>
</gene>
<feature type="compositionally biased region" description="Polar residues" evidence="1">
    <location>
        <begin position="23"/>
        <end position="47"/>
    </location>
</feature>
<feature type="region of interest" description="Disordered" evidence="1">
    <location>
        <begin position="284"/>
        <end position="317"/>
    </location>
</feature>
<organism evidence="2 3">
    <name type="scientific">Forsythia ovata</name>
    <dbReference type="NCBI Taxonomy" id="205694"/>
    <lineage>
        <taxon>Eukaryota</taxon>
        <taxon>Viridiplantae</taxon>
        <taxon>Streptophyta</taxon>
        <taxon>Embryophyta</taxon>
        <taxon>Tracheophyta</taxon>
        <taxon>Spermatophyta</taxon>
        <taxon>Magnoliopsida</taxon>
        <taxon>eudicotyledons</taxon>
        <taxon>Gunneridae</taxon>
        <taxon>Pentapetalae</taxon>
        <taxon>asterids</taxon>
        <taxon>lamiids</taxon>
        <taxon>Lamiales</taxon>
        <taxon>Oleaceae</taxon>
        <taxon>Forsythieae</taxon>
        <taxon>Forsythia</taxon>
    </lineage>
</organism>
<feature type="compositionally biased region" description="Polar residues" evidence="1">
    <location>
        <begin position="653"/>
        <end position="670"/>
    </location>
</feature>
<feature type="compositionally biased region" description="Basic and acidic residues" evidence="1">
    <location>
        <begin position="1"/>
        <end position="17"/>
    </location>
</feature>
<feature type="compositionally biased region" description="Low complexity" evidence="1">
    <location>
        <begin position="671"/>
        <end position="688"/>
    </location>
</feature>
<protein>
    <recommendedName>
        <fullName evidence="4">Flocculation protein</fullName>
    </recommendedName>
</protein>
<comment type="caution">
    <text evidence="2">The sequence shown here is derived from an EMBL/GenBank/DDBJ whole genome shotgun (WGS) entry which is preliminary data.</text>
</comment>
<keyword evidence="3" id="KW-1185">Reference proteome</keyword>
<accession>A0ABD1WGB3</accession>
<dbReference type="PANTHER" id="PTHR36741:SF1">
    <property type="entry name" value="OS07G0100500 PROTEIN"/>
    <property type="match status" value="1"/>
</dbReference>
<evidence type="ECO:0008006" key="4">
    <source>
        <dbReference type="Google" id="ProtNLM"/>
    </source>
</evidence>
<dbReference type="Proteomes" id="UP001604277">
    <property type="component" value="Unassembled WGS sequence"/>
</dbReference>
<evidence type="ECO:0000313" key="3">
    <source>
        <dbReference type="Proteomes" id="UP001604277"/>
    </source>
</evidence>
<evidence type="ECO:0000256" key="1">
    <source>
        <dbReference type="SAM" id="MobiDB-lite"/>
    </source>
</evidence>
<feature type="compositionally biased region" description="Polar residues" evidence="1">
    <location>
        <begin position="373"/>
        <end position="382"/>
    </location>
</feature>
<reference evidence="3" key="1">
    <citation type="submission" date="2024-07" db="EMBL/GenBank/DDBJ databases">
        <title>Two chromosome-level genome assemblies of Korean endemic species Abeliophyllum distichum and Forsythia ovata (Oleaceae).</title>
        <authorList>
            <person name="Jang H."/>
        </authorList>
    </citation>
    <scope>NUCLEOTIDE SEQUENCE [LARGE SCALE GENOMIC DNA]</scope>
</reference>
<evidence type="ECO:0000313" key="2">
    <source>
        <dbReference type="EMBL" id="KAL2548731.1"/>
    </source>
</evidence>
<dbReference type="PANTHER" id="PTHR36741">
    <property type="entry name" value="OS07G0100500 PROTEIN"/>
    <property type="match status" value="1"/>
</dbReference>
<feature type="region of interest" description="Disordered" evidence="1">
    <location>
        <begin position="373"/>
        <end position="392"/>
    </location>
</feature>
<feature type="compositionally biased region" description="Polar residues" evidence="1">
    <location>
        <begin position="284"/>
        <end position="308"/>
    </location>
</feature>
<dbReference type="EMBL" id="JBFOLJ010000003">
    <property type="protein sequence ID" value="KAL2548731.1"/>
    <property type="molecule type" value="Genomic_DNA"/>
</dbReference>